<sequence length="256" mass="28563">MTQTPFKDHFSTGSDNYAAHRPTYPPELVDELVKICPGTKLALDCGCGTGQLSVLLAEKFTQVIATDASTAQIQKTQAKKGVTYRAAPAEESGLPDRSVDLITVAQAAHWLDLDKFYQEVQRIAVPDAGIALISYGVLHVDGDVDELVQNFYYEVIGPYWPAERRHVEEGYRNLPFPFPKRMLPELAITVSWTVDDLLGYVSTWSAVKLAQKTLTSNPVTAFETELRERWGSREQRRRVSWPLSLLVGNVPANANR</sequence>
<comment type="similarity">
    <text evidence="1">Belongs to the methyltransferase superfamily.</text>
</comment>
<evidence type="ECO:0000256" key="3">
    <source>
        <dbReference type="ARBA" id="ARBA00022679"/>
    </source>
</evidence>
<dbReference type="Proteomes" id="UP000264036">
    <property type="component" value="Unassembled WGS sequence"/>
</dbReference>
<protein>
    <submittedName>
        <fullName evidence="6">SAM-dependent methyltransferase</fullName>
    </submittedName>
</protein>
<dbReference type="Gene3D" id="3.40.50.150">
    <property type="entry name" value="Vaccinia Virus protein VP39"/>
    <property type="match status" value="1"/>
</dbReference>
<organism evidence="6 7">
    <name type="scientific">Advenella kashmirensis</name>
    <dbReference type="NCBI Taxonomy" id="310575"/>
    <lineage>
        <taxon>Bacteria</taxon>
        <taxon>Pseudomonadati</taxon>
        <taxon>Pseudomonadota</taxon>
        <taxon>Betaproteobacteria</taxon>
        <taxon>Burkholderiales</taxon>
        <taxon>Alcaligenaceae</taxon>
    </lineage>
</organism>
<dbReference type="InterPro" id="IPR051052">
    <property type="entry name" value="Diverse_substrate_MTase"/>
</dbReference>
<evidence type="ECO:0000259" key="5">
    <source>
        <dbReference type="Pfam" id="PF08241"/>
    </source>
</evidence>
<dbReference type="AlphaFoldDB" id="A0A356LKB7"/>
<feature type="domain" description="Methyltransferase type 11" evidence="5">
    <location>
        <begin position="43"/>
        <end position="127"/>
    </location>
</feature>
<keyword evidence="3 6" id="KW-0808">Transferase</keyword>
<dbReference type="PANTHER" id="PTHR44942">
    <property type="entry name" value="METHYLTRANSF_11 DOMAIN-CONTAINING PROTEIN"/>
    <property type="match status" value="1"/>
</dbReference>
<feature type="compositionally biased region" description="Basic and acidic residues" evidence="4">
    <location>
        <begin position="1"/>
        <end position="10"/>
    </location>
</feature>
<dbReference type="GO" id="GO:0008757">
    <property type="term" value="F:S-adenosylmethionine-dependent methyltransferase activity"/>
    <property type="evidence" value="ECO:0007669"/>
    <property type="project" value="InterPro"/>
</dbReference>
<name>A0A356LKB7_9BURK</name>
<dbReference type="Pfam" id="PF08241">
    <property type="entry name" value="Methyltransf_11"/>
    <property type="match status" value="1"/>
</dbReference>
<evidence type="ECO:0000313" key="7">
    <source>
        <dbReference type="Proteomes" id="UP000264036"/>
    </source>
</evidence>
<dbReference type="SUPFAM" id="SSF53335">
    <property type="entry name" value="S-adenosyl-L-methionine-dependent methyltransferases"/>
    <property type="match status" value="1"/>
</dbReference>
<feature type="region of interest" description="Disordered" evidence="4">
    <location>
        <begin position="1"/>
        <end position="21"/>
    </location>
</feature>
<dbReference type="GO" id="GO:0032259">
    <property type="term" value="P:methylation"/>
    <property type="evidence" value="ECO:0007669"/>
    <property type="project" value="UniProtKB-KW"/>
</dbReference>
<comment type="caution">
    <text evidence="6">The sequence shown here is derived from an EMBL/GenBank/DDBJ whole genome shotgun (WGS) entry which is preliminary data.</text>
</comment>
<dbReference type="CDD" id="cd02440">
    <property type="entry name" value="AdoMet_MTases"/>
    <property type="match status" value="1"/>
</dbReference>
<gene>
    <name evidence="6" type="ORF">DD666_18335</name>
</gene>
<evidence type="ECO:0000256" key="1">
    <source>
        <dbReference type="ARBA" id="ARBA00008361"/>
    </source>
</evidence>
<evidence type="ECO:0000256" key="2">
    <source>
        <dbReference type="ARBA" id="ARBA00022603"/>
    </source>
</evidence>
<dbReference type="PANTHER" id="PTHR44942:SF4">
    <property type="entry name" value="METHYLTRANSFERASE TYPE 11 DOMAIN-CONTAINING PROTEIN"/>
    <property type="match status" value="1"/>
</dbReference>
<evidence type="ECO:0000256" key="4">
    <source>
        <dbReference type="SAM" id="MobiDB-lite"/>
    </source>
</evidence>
<evidence type="ECO:0000313" key="6">
    <source>
        <dbReference type="EMBL" id="HBP31354.1"/>
    </source>
</evidence>
<proteinExistence type="inferred from homology"/>
<dbReference type="EMBL" id="DOEK01000038">
    <property type="protein sequence ID" value="HBP31354.1"/>
    <property type="molecule type" value="Genomic_DNA"/>
</dbReference>
<accession>A0A356LKB7</accession>
<dbReference type="InterPro" id="IPR013216">
    <property type="entry name" value="Methyltransf_11"/>
</dbReference>
<reference evidence="6 7" key="1">
    <citation type="journal article" date="2018" name="Nat. Biotechnol.">
        <title>A standardized bacterial taxonomy based on genome phylogeny substantially revises the tree of life.</title>
        <authorList>
            <person name="Parks D.H."/>
            <person name="Chuvochina M."/>
            <person name="Waite D.W."/>
            <person name="Rinke C."/>
            <person name="Skarshewski A."/>
            <person name="Chaumeil P.A."/>
            <person name="Hugenholtz P."/>
        </authorList>
    </citation>
    <scope>NUCLEOTIDE SEQUENCE [LARGE SCALE GENOMIC DNA]</scope>
    <source>
        <strain evidence="6">UBA10707</strain>
    </source>
</reference>
<dbReference type="InterPro" id="IPR029063">
    <property type="entry name" value="SAM-dependent_MTases_sf"/>
</dbReference>
<keyword evidence="2 6" id="KW-0489">Methyltransferase</keyword>